<name>E4T6C7_PALPW</name>
<dbReference type="Proteomes" id="UP000008718">
    <property type="component" value="Chromosome"/>
</dbReference>
<dbReference type="EMBL" id="CP002345">
    <property type="protein sequence ID" value="ADQ80271.1"/>
    <property type="molecule type" value="Genomic_DNA"/>
</dbReference>
<reference evidence="1 2" key="2">
    <citation type="journal article" date="2011" name="Stand. Genomic Sci.">
        <title>Complete genome sequence of Paludibacter propionicigenes type strain (WB4).</title>
        <authorList>
            <person name="Gronow S."/>
            <person name="Munk C."/>
            <person name="Lapidus A."/>
            <person name="Nolan M."/>
            <person name="Lucas S."/>
            <person name="Hammon N."/>
            <person name="Deshpande S."/>
            <person name="Cheng J.F."/>
            <person name="Tapia R."/>
            <person name="Han C."/>
            <person name="Goodwin L."/>
            <person name="Pitluck S."/>
            <person name="Liolios K."/>
            <person name="Ivanova N."/>
            <person name="Mavromatis K."/>
            <person name="Mikhailova N."/>
            <person name="Pati A."/>
            <person name="Chen A."/>
            <person name="Palaniappan K."/>
            <person name="Land M."/>
            <person name="Hauser L."/>
            <person name="Chang Y.J."/>
            <person name="Jeffries C.D."/>
            <person name="Brambilla E."/>
            <person name="Rohde M."/>
            <person name="Goker M."/>
            <person name="Detter J.C."/>
            <person name="Woyke T."/>
            <person name="Bristow J."/>
            <person name="Eisen J.A."/>
            <person name="Markowitz V."/>
            <person name="Hugenholtz P."/>
            <person name="Kyrpides N.C."/>
            <person name="Klenk H.P."/>
        </authorList>
    </citation>
    <scope>NUCLEOTIDE SEQUENCE [LARGE SCALE GENOMIC DNA]</scope>
    <source>
        <strain evidence="2">DSM 17365 / JCM 13257 / WB4</strain>
    </source>
</reference>
<reference key="1">
    <citation type="submission" date="2010-11" db="EMBL/GenBank/DDBJ databases">
        <title>The complete genome of Paludibacter propionicigenes DSM 17365.</title>
        <authorList>
            <consortium name="US DOE Joint Genome Institute (JGI-PGF)"/>
            <person name="Lucas S."/>
            <person name="Copeland A."/>
            <person name="Lapidus A."/>
            <person name="Bruce D."/>
            <person name="Goodwin L."/>
            <person name="Pitluck S."/>
            <person name="Kyrpides N."/>
            <person name="Mavromatis K."/>
            <person name="Ivanova N."/>
            <person name="Munk A.C."/>
            <person name="Brettin T."/>
            <person name="Detter J.C."/>
            <person name="Han C."/>
            <person name="Tapia R."/>
            <person name="Land M."/>
            <person name="Hauser L."/>
            <person name="Markowitz V."/>
            <person name="Cheng J.-F."/>
            <person name="Hugenholtz P."/>
            <person name="Woyke T."/>
            <person name="Wu D."/>
            <person name="Gronow S."/>
            <person name="Wellnitz S."/>
            <person name="Brambilla E."/>
            <person name="Klenk H.-P."/>
            <person name="Eisen J.A."/>
        </authorList>
    </citation>
    <scope>NUCLEOTIDE SEQUENCE</scope>
    <source>
        <strain>WB4</strain>
    </source>
</reference>
<dbReference type="HOGENOM" id="CLU_3237054_0_0_10"/>
<proteinExistence type="predicted"/>
<sequence length="43" mass="5055">MEVKIVGRISVSLINRYKVSVSFDKLKFFLEGVRKILNLMVQR</sequence>
<protein>
    <submittedName>
        <fullName evidence="1">Uncharacterized protein</fullName>
    </submittedName>
</protein>
<organism evidence="1 2">
    <name type="scientific">Paludibacter propionicigenes (strain DSM 17365 / JCM 13257 / WB4)</name>
    <dbReference type="NCBI Taxonomy" id="694427"/>
    <lineage>
        <taxon>Bacteria</taxon>
        <taxon>Pseudomonadati</taxon>
        <taxon>Bacteroidota</taxon>
        <taxon>Bacteroidia</taxon>
        <taxon>Bacteroidales</taxon>
        <taxon>Paludibacteraceae</taxon>
        <taxon>Paludibacter</taxon>
    </lineage>
</organism>
<dbReference type="KEGG" id="ppn:Palpr_2135"/>
<evidence type="ECO:0000313" key="2">
    <source>
        <dbReference type="Proteomes" id="UP000008718"/>
    </source>
</evidence>
<evidence type="ECO:0000313" key="1">
    <source>
        <dbReference type="EMBL" id="ADQ80271.1"/>
    </source>
</evidence>
<accession>E4T6C7</accession>
<gene>
    <name evidence="1" type="ordered locus">Palpr_2135</name>
</gene>
<dbReference type="AlphaFoldDB" id="E4T6C7"/>
<keyword evidence="2" id="KW-1185">Reference proteome</keyword>